<dbReference type="EMBL" id="GHBR01003448">
    <property type="protein sequence ID" value="NDJ97704.1"/>
    <property type="molecule type" value="Transcribed_RNA"/>
</dbReference>
<dbReference type="InterPro" id="IPR042239">
    <property type="entry name" value="Nop_C"/>
</dbReference>
<proteinExistence type="predicted"/>
<protein>
    <submittedName>
        <fullName evidence="2">Nucleolar protein 58 (Trinotate prediction)</fullName>
    </submittedName>
</protein>
<feature type="compositionally biased region" description="Basic residues" evidence="1">
    <location>
        <begin position="112"/>
        <end position="124"/>
    </location>
</feature>
<accession>A0A6B2G153</accession>
<evidence type="ECO:0000256" key="1">
    <source>
        <dbReference type="SAM" id="MobiDB-lite"/>
    </source>
</evidence>
<sequence length="124" mass="13910">MSRTLAAKSSLAVRYDALSEHDVMTQHTIKARAKLEQKLVFMEQSVNKPSATSSRFQPKFSQYTNVSQVYSYNTANDVIIPKKRKGNFDVGEQLSEEAPLNVPDDTLNQSATKKKKKSQKASDI</sequence>
<dbReference type="Gene3D" id="1.10.246.90">
    <property type="entry name" value="Nop domain"/>
    <property type="match status" value="1"/>
</dbReference>
<reference evidence="2" key="1">
    <citation type="submission" date="2018-11" db="EMBL/GenBank/DDBJ databases">
        <title>Myxobolus squamalis genome and transcriptome.</title>
        <authorList>
            <person name="Yahalomi D."/>
            <person name="Atkinson S.D."/>
            <person name="Neuhof M."/>
            <person name="Chang E.S."/>
            <person name="Philippe H."/>
            <person name="Cartwright P."/>
            <person name="Bartholomew J.L."/>
            <person name="Huchon D."/>
        </authorList>
    </citation>
    <scope>NUCLEOTIDE SEQUENCE</scope>
    <source>
        <strain evidence="2">71B08</strain>
        <tissue evidence="2">Whole</tissue>
    </source>
</reference>
<feature type="region of interest" description="Disordered" evidence="1">
    <location>
        <begin position="90"/>
        <end position="124"/>
    </location>
</feature>
<dbReference type="AlphaFoldDB" id="A0A6B2G153"/>
<name>A0A6B2G153_MYXSQ</name>
<evidence type="ECO:0000313" key="2">
    <source>
        <dbReference type="EMBL" id="NDJ97704.1"/>
    </source>
</evidence>
<organism evidence="2">
    <name type="scientific">Myxobolus squamalis</name>
    <name type="common">Myxosporean</name>
    <dbReference type="NCBI Taxonomy" id="59785"/>
    <lineage>
        <taxon>Eukaryota</taxon>
        <taxon>Metazoa</taxon>
        <taxon>Cnidaria</taxon>
        <taxon>Myxozoa</taxon>
        <taxon>Myxosporea</taxon>
        <taxon>Bivalvulida</taxon>
        <taxon>Platysporina</taxon>
        <taxon>Myxobolidae</taxon>
        <taxon>Myxobolus</taxon>
    </lineage>
</organism>